<feature type="region of interest" description="Disordered" evidence="1">
    <location>
        <begin position="186"/>
        <end position="227"/>
    </location>
</feature>
<dbReference type="Proteomes" id="UP000054636">
    <property type="component" value="Unassembled WGS sequence"/>
</dbReference>
<dbReference type="PANTHER" id="PTHR46761:SF2">
    <property type="entry name" value="RAN GTPASE-ACTIVATING PROTEIN 1"/>
    <property type="match status" value="1"/>
</dbReference>
<comment type="caution">
    <text evidence="3">The sequence shown here is derived from an EMBL/GenBank/DDBJ whole genome shotgun (WGS) entry which is preliminary data.</text>
</comment>
<dbReference type="GO" id="GO:0005096">
    <property type="term" value="F:GTPase activator activity"/>
    <property type="evidence" value="ECO:0007669"/>
    <property type="project" value="InterPro"/>
</dbReference>
<dbReference type="Gene3D" id="3.80.10.10">
    <property type="entry name" value="Ribonuclease Inhibitor"/>
    <property type="match status" value="4"/>
</dbReference>
<organism evidence="3 4">
    <name type="scientific">Phytophthora nicotianae</name>
    <name type="common">Potato buckeye rot agent</name>
    <name type="synonym">Phytophthora parasitica</name>
    <dbReference type="NCBI Taxonomy" id="4792"/>
    <lineage>
        <taxon>Eukaryota</taxon>
        <taxon>Sar</taxon>
        <taxon>Stramenopiles</taxon>
        <taxon>Oomycota</taxon>
        <taxon>Peronosporomycetes</taxon>
        <taxon>Peronosporales</taxon>
        <taxon>Peronosporaceae</taxon>
        <taxon>Phytophthora</taxon>
    </lineage>
</organism>
<feature type="region of interest" description="Disordered" evidence="1">
    <location>
        <begin position="45"/>
        <end position="148"/>
    </location>
</feature>
<evidence type="ECO:0000256" key="1">
    <source>
        <dbReference type="SAM" id="MobiDB-lite"/>
    </source>
</evidence>
<accession>A0A0W8DJV1</accession>
<dbReference type="InterPro" id="IPR001611">
    <property type="entry name" value="Leu-rich_rpt"/>
</dbReference>
<gene>
    <name evidence="3" type="ORF">AM588_10006275</name>
</gene>
<feature type="compositionally biased region" description="Polar residues" evidence="1">
    <location>
        <begin position="111"/>
        <end position="127"/>
    </location>
</feature>
<feature type="region of interest" description="Disordered" evidence="1">
    <location>
        <begin position="1"/>
        <end position="24"/>
    </location>
</feature>
<feature type="compositionally biased region" description="Acidic residues" evidence="1">
    <location>
        <begin position="723"/>
        <end position="740"/>
    </location>
</feature>
<keyword evidence="2" id="KW-0812">Transmembrane</keyword>
<feature type="compositionally biased region" description="Basic and acidic residues" evidence="1">
    <location>
        <begin position="83"/>
        <end position="96"/>
    </location>
</feature>
<reference evidence="3 4" key="1">
    <citation type="submission" date="2015-11" db="EMBL/GenBank/DDBJ databases">
        <title>Genomes and virulence difference between two physiological races of Phytophthora nicotianae.</title>
        <authorList>
            <person name="Liu H."/>
            <person name="Ma X."/>
            <person name="Yu H."/>
            <person name="Fang D."/>
            <person name="Li Y."/>
            <person name="Wang X."/>
            <person name="Wang W."/>
            <person name="Dong Y."/>
            <person name="Xiao B."/>
        </authorList>
    </citation>
    <scope>NUCLEOTIDE SEQUENCE [LARGE SCALE GENOMIC DNA]</scope>
    <source>
        <strain evidence="4">race 1</strain>
    </source>
</reference>
<dbReference type="SMART" id="SM00368">
    <property type="entry name" value="LRR_RI"/>
    <property type="match status" value="16"/>
</dbReference>
<dbReference type="AlphaFoldDB" id="A0A0W8DJV1"/>
<feature type="compositionally biased region" description="Polar residues" evidence="1">
    <location>
        <begin position="186"/>
        <end position="198"/>
    </location>
</feature>
<sequence length="1163" mass="125797">MAAQIADRSNAAMSFNSGESAPELSKLEATRLALAQEQKKRIDAAVARVTGKKEGGKRKGLSSPDTGHRSKKSKTVVDVASDQVDKKNSIARRMVDRFSAMPEPEREQDIDQQNKPTTRSVSTQQRYSAEEQEEEVEKDQWDGPTTNYHVKQLGLDDKVDIYAPVAQQQHDVQRVRERAKYMPSISGESINTIKTSSDSEADSDFAPKERLSQESEESDAVSLPEVDASETQALAEEAEEFDKQTAIQTAETHRTRTKRVFVYTPLFIVAIIVLVFALLFAIDWSQETFQFCEIDAKSAEVRLISHTKAKCPAPESSLIMATTKTVLSFEGERELVTEVRAHELVQTYANSEAQPPAFTHITLRNKSYTIEAAHVIAAFFSRLEARGAFAQLTSVDFADMIAGRPEDEALQVLATLCDALSAIKSLTRIDLSDNALGEKGVRACFGLLQNQEKLQHMYFCNNGISAAAAGVIAEEVLLFRGQDTPTKLETFHFYNNMSGDGGAIALAKLLPLSPALKDLRFSATRAQREGSLTFAKALASLTKLEKLDLSDNTFKAQGGEAIAAAVKNMPNLVEINLRDAAIEDDGLVAIADALREGGAARGITALDVSGNDLTAASMPALGQMLRDSAALRVLQVEENEIGSKGAKAIAKSLKVGSPALEKVVANMNEIGASGALALVKAVVDKKAFVKLDIDGNQISAGGVANIESLLESNNKSDVLGSLEDNDDDEEEDDEEEETSVEDVTVMLDKVTISDASFEFENKSREVVDAARALQLLEASGIKVNERSPLHFKSISLRGKSYTDSGAKVIADSFLSRLQSDLKVVDLADVIAGRPEDEALRVLSVMCHALRGHALDEIDLSDNALGEKGVRACFDLLIPQPTLRRLLFCNNGISAAAASVIAQEIVLQNGKDAQSTLEEFHFYNNMSGHDGCVAVANVLAQCKKLTLLRYASARAGPEASEEMARSVNTHLRQLKSLDLSDCSFEEDGATQLAEAISKQPNLQYLKLRDASLCAEGVEKVAKALTSSNIQLVELDLSGNELADEGIAALALLLKSQSQLKVLRLDENEVTSEGLKEFVAVLSADSLPALEELSLCGNEITAKGAIAVVDTFVPTKMALVRVELDTNMISDKGVEHIKASLAKQGKANILGSLEENDGDEESDDE</sequence>
<evidence type="ECO:0000313" key="4">
    <source>
        <dbReference type="Proteomes" id="UP000054636"/>
    </source>
</evidence>
<dbReference type="InterPro" id="IPR032675">
    <property type="entry name" value="LRR_dom_sf"/>
</dbReference>
<name>A0A0W8DJV1_PHYNI</name>
<dbReference type="Pfam" id="PF13516">
    <property type="entry name" value="LRR_6"/>
    <property type="match status" value="5"/>
</dbReference>
<keyword evidence="2" id="KW-1133">Transmembrane helix</keyword>
<feature type="transmembrane region" description="Helical" evidence="2">
    <location>
        <begin position="260"/>
        <end position="282"/>
    </location>
</feature>
<dbReference type="InterPro" id="IPR045203">
    <property type="entry name" value="RanGAP1/2"/>
</dbReference>
<evidence type="ECO:0000313" key="3">
    <source>
        <dbReference type="EMBL" id="KUF96663.1"/>
    </source>
</evidence>
<dbReference type="PANTHER" id="PTHR46761">
    <property type="entry name" value="RAN GTPASE-ACTIVATING PROTEIN 1"/>
    <property type="match status" value="1"/>
</dbReference>
<dbReference type="EMBL" id="LNFP01000147">
    <property type="protein sequence ID" value="KUF96663.1"/>
    <property type="molecule type" value="Genomic_DNA"/>
</dbReference>
<feature type="region of interest" description="Disordered" evidence="1">
    <location>
        <begin position="717"/>
        <end position="740"/>
    </location>
</feature>
<evidence type="ECO:0000256" key="2">
    <source>
        <dbReference type="SAM" id="Phobius"/>
    </source>
</evidence>
<keyword evidence="2" id="KW-0472">Membrane</keyword>
<dbReference type="SUPFAM" id="SSF52047">
    <property type="entry name" value="RNI-like"/>
    <property type="match status" value="2"/>
</dbReference>
<protein>
    <submittedName>
        <fullName evidence="3">Uncharacterized protein</fullName>
    </submittedName>
</protein>
<proteinExistence type="predicted"/>